<name>A0A5S9IPD9_UABAM</name>
<dbReference type="Pfam" id="PF08338">
    <property type="entry name" value="DUF1731"/>
    <property type="match status" value="1"/>
</dbReference>
<dbReference type="Gene3D" id="3.40.50.720">
    <property type="entry name" value="NAD(P)-binding Rossmann-like Domain"/>
    <property type="match status" value="1"/>
</dbReference>
<evidence type="ECO:0000313" key="5">
    <source>
        <dbReference type="Proteomes" id="UP000326354"/>
    </source>
</evidence>
<evidence type="ECO:0000256" key="1">
    <source>
        <dbReference type="ARBA" id="ARBA00009353"/>
    </source>
</evidence>
<feature type="domain" description="NAD-dependent epimerase/dehydratase" evidence="2">
    <location>
        <begin position="3"/>
        <end position="215"/>
    </location>
</feature>
<dbReference type="Pfam" id="PF01370">
    <property type="entry name" value="Epimerase"/>
    <property type="match status" value="1"/>
</dbReference>
<comment type="similarity">
    <text evidence="1">Belongs to the NAD(P)-dependent epimerase/dehydratase family. SDR39U1 subfamily.</text>
</comment>
<reference evidence="4 5" key="1">
    <citation type="submission" date="2019-08" db="EMBL/GenBank/DDBJ databases">
        <title>Complete genome sequence of Candidatus Uab amorphum.</title>
        <authorList>
            <person name="Shiratori T."/>
            <person name="Suzuki S."/>
            <person name="Kakizawa Y."/>
            <person name="Ishida K."/>
        </authorList>
    </citation>
    <scope>NUCLEOTIDE SEQUENCE [LARGE SCALE GENOMIC DNA]</scope>
    <source>
        <strain evidence="4 5">SRT547</strain>
    </source>
</reference>
<dbReference type="KEGG" id="uam:UABAM_03614"/>
<dbReference type="PANTHER" id="PTHR11092:SF0">
    <property type="entry name" value="EPIMERASE FAMILY PROTEIN SDR39U1"/>
    <property type="match status" value="1"/>
</dbReference>
<dbReference type="InterPro" id="IPR010099">
    <property type="entry name" value="SDR39U1"/>
</dbReference>
<evidence type="ECO:0000259" key="3">
    <source>
        <dbReference type="Pfam" id="PF08338"/>
    </source>
</evidence>
<dbReference type="SUPFAM" id="SSF51735">
    <property type="entry name" value="NAD(P)-binding Rossmann-fold domains"/>
    <property type="match status" value="1"/>
</dbReference>
<dbReference type="RefSeq" id="WP_151969362.1">
    <property type="nucleotide sequence ID" value="NZ_AP019860.1"/>
</dbReference>
<evidence type="ECO:0000259" key="2">
    <source>
        <dbReference type="Pfam" id="PF01370"/>
    </source>
</evidence>
<dbReference type="NCBIfam" id="TIGR01777">
    <property type="entry name" value="yfcH"/>
    <property type="match status" value="1"/>
</dbReference>
<sequence>MKIFVAGAGGFIGSNIIDKLAQNHEVIALTRQKIHFPQGKNLVSDLVKKDDWKSELASSDVIINLCGNDIARKWTNSIKRQLQDARLKTTKAIVENMDSHQCLINASAVGYYGYALNKTFDEQSANGRDFLAQLAKNWEDQAQLATKKNCRVVIMRLGVTIGNGGAIKNMIGQKFLGGRIGSGQQYFSWIHIADVLHFIQQAMSDSSYHGVYNVCSPNPVTYNDFNKTLSSLLPRIATVKVPNILLKITLGEFAETILQGQKVLPKRLEEKEFTFSYPDLKSALQEVLSKM</sequence>
<keyword evidence="5" id="KW-1185">Reference proteome</keyword>
<gene>
    <name evidence="4" type="ORF">UABAM_03614</name>
</gene>
<dbReference type="InterPro" id="IPR013549">
    <property type="entry name" value="DUF1731"/>
</dbReference>
<evidence type="ECO:0000313" key="4">
    <source>
        <dbReference type="EMBL" id="BBM85251.1"/>
    </source>
</evidence>
<dbReference type="PANTHER" id="PTHR11092">
    <property type="entry name" value="SUGAR NUCLEOTIDE EPIMERASE RELATED"/>
    <property type="match status" value="1"/>
</dbReference>
<protein>
    <submittedName>
        <fullName evidence="4">Epimerase</fullName>
    </submittedName>
</protein>
<accession>A0A5S9IPD9</accession>
<dbReference type="EMBL" id="AP019860">
    <property type="protein sequence ID" value="BBM85251.1"/>
    <property type="molecule type" value="Genomic_DNA"/>
</dbReference>
<dbReference type="AlphaFoldDB" id="A0A5S9IPD9"/>
<feature type="domain" description="DUF1731" evidence="3">
    <location>
        <begin position="241"/>
        <end position="286"/>
    </location>
</feature>
<dbReference type="InterPro" id="IPR001509">
    <property type="entry name" value="Epimerase_deHydtase"/>
</dbReference>
<organism evidence="4 5">
    <name type="scientific">Uabimicrobium amorphum</name>
    <dbReference type="NCBI Taxonomy" id="2596890"/>
    <lineage>
        <taxon>Bacteria</taxon>
        <taxon>Pseudomonadati</taxon>
        <taxon>Planctomycetota</taxon>
        <taxon>Candidatus Uabimicrobiia</taxon>
        <taxon>Candidatus Uabimicrobiales</taxon>
        <taxon>Candidatus Uabimicrobiaceae</taxon>
        <taxon>Candidatus Uabimicrobium</taxon>
    </lineage>
</organism>
<dbReference type="Proteomes" id="UP000326354">
    <property type="component" value="Chromosome"/>
</dbReference>
<dbReference type="OrthoDB" id="9801773at2"/>
<dbReference type="InterPro" id="IPR036291">
    <property type="entry name" value="NAD(P)-bd_dom_sf"/>
</dbReference>
<proteinExistence type="inferred from homology"/>